<comment type="caution">
    <text evidence="3">The sequence shown here is derived from an EMBL/GenBank/DDBJ whole genome shotgun (WGS) entry which is preliminary data.</text>
</comment>
<dbReference type="EMBL" id="JLXW01000008">
    <property type="protein sequence ID" value="KBZ62046.1"/>
    <property type="molecule type" value="Genomic_DNA"/>
</dbReference>
<feature type="chain" id="PRO_5001564307" description="Secreted protein" evidence="2">
    <location>
        <begin position="35"/>
        <end position="138"/>
    </location>
</feature>
<protein>
    <recommendedName>
        <fullName evidence="5">Secreted protein</fullName>
    </recommendedName>
</protein>
<dbReference type="RefSeq" id="WP_080598540.1">
    <property type="nucleotide sequence ID" value="NZ_KK328284.1"/>
</dbReference>
<feature type="region of interest" description="Disordered" evidence="1">
    <location>
        <begin position="114"/>
        <end position="138"/>
    </location>
</feature>
<dbReference type="Proteomes" id="UP000025947">
    <property type="component" value="Unassembled WGS sequence"/>
</dbReference>
<evidence type="ECO:0000313" key="4">
    <source>
        <dbReference type="Proteomes" id="UP000025947"/>
    </source>
</evidence>
<gene>
    <name evidence="3" type="ORF">K875_02967</name>
</gene>
<name>A0A051U0C9_9MYCO</name>
<organism evidence="3 4">
    <name type="scientific">Mycobacterium [tuberculosis] TKK-01-0051</name>
    <dbReference type="NCBI Taxonomy" id="1324261"/>
    <lineage>
        <taxon>Bacteria</taxon>
        <taxon>Bacillati</taxon>
        <taxon>Actinomycetota</taxon>
        <taxon>Actinomycetes</taxon>
        <taxon>Mycobacteriales</taxon>
        <taxon>Mycobacteriaceae</taxon>
        <taxon>Mycobacterium</taxon>
        <taxon>Mycobacterium avium complex (MAC)</taxon>
    </lineage>
</organism>
<evidence type="ECO:0000256" key="2">
    <source>
        <dbReference type="SAM" id="SignalP"/>
    </source>
</evidence>
<keyword evidence="2" id="KW-0732">Signal</keyword>
<accession>A0A051U0C9</accession>
<proteinExistence type="predicted"/>
<keyword evidence="4" id="KW-1185">Reference proteome</keyword>
<evidence type="ECO:0000313" key="3">
    <source>
        <dbReference type="EMBL" id="KBZ62046.1"/>
    </source>
</evidence>
<feature type="signal peptide" evidence="2">
    <location>
        <begin position="1"/>
        <end position="34"/>
    </location>
</feature>
<dbReference type="HOGENOM" id="CLU_163314_0_0_11"/>
<dbReference type="GeneID" id="58487658"/>
<evidence type="ECO:0008006" key="5">
    <source>
        <dbReference type="Google" id="ProtNLM"/>
    </source>
</evidence>
<reference evidence="3 4" key="1">
    <citation type="submission" date="2014-04" db="EMBL/GenBank/DDBJ databases">
        <title>The Genome Sequence of Mycobacterium tuberculosis TKK-01-0051.</title>
        <authorList>
            <consortium name="The Broad Institute Genomics Platform"/>
            <consortium name="The Broad Institute Genome Sequencing Center for Infectious Disease"/>
            <person name="Earl A.M."/>
            <person name="Cohen K."/>
            <person name="Pym A."/>
            <person name="Bishai W."/>
            <person name="Maharaj K."/>
            <person name="Desjardins C."/>
            <person name="Abeel T."/>
            <person name="Young S."/>
            <person name="Zeng Q."/>
            <person name="Gargeya S."/>
            <person name="Abouelleil A."/>
            <person name="Alvarado L."/>
            <person name="Chapman S.B."/>
            <person name="Gainer-Dewar J."/>
            <person name="Goldberg J."/>
            <person name="Griggs A."/>
            <person name="Gujja S."/>
            <person name="Hansen M."/>
            <person name="Howarth C."/>
            <person name="Imamovic A."/>
            <person name="Larimer J."/>
            <person name="Murphy C."/>
            <person name="Naylor J."/>
            <person name="Pearson M."/>
            <person name="Poon T.W."/>
            <person name="Priest M."/>
            <person name="Roberts A."/>
            <person name="Saif S."/>
            <person name="Shea T."/>
            <person name="Sykes S."/>
            <person name="Wortman J."/>
            <person name="Nusbaum C."/>
            <person name="Birren B."/>
        </authorList>
    </citation>
    <scope>NUCLEOTIDE SEQUENCE [LARGE SCALE GENOMIC DNA]</scope>
    <source>
        <strain evidence="3 4">TKK-01-0051</strain>
    </source>
</reference>
<dbReference type="AlphaFoldDB" id="A0A051U0C9"/>
<evidence type="ECO:0000256" key="1">
    <source>
        <dbReference type="SAM" id="MobiDB-lite"/>
    </source>
</evidence>
<sequence>MNTEHNLKRIIARTLLSGGVAVAALGLAAGTAEADRGFMPSIHGLLPEDGPVPPGASGPYKCCPGDGMGIRGATGHGCPPGSQGLGVNWDRSVCHTWWGVLWGHGNVDTSVWEGTDPPPPEATQKPPCGFPFMCSGTP</sequence>